<evidence type="ECO:0000259" key="19">
    <source>
        <dbReference type="Pfam" id="PF12804"/>
    </source>
</evidence>
<sequence>MSTTVIILAAGKGTRMRSSLPKVLQPLAGRPLLGHVIETAKKLNADNIITIYGHGGDRVQTAFAQQEIKWVEQAEQLGTGHAVQMTLPVLPHDGVSLILSGDVPCINPVTLQKLLDATATTSIGLVTLTLPDANGYGRIVRENDQIQAIVEHKDASEEQRQIKEINTGIYAVSNAKLHEWLPNLSNDNAQGEYYLTDIVAMALADGMQVASVEPEQAFEVEGVNDRVQLAALERQFQAYQAKQLMQQGVHLIDPSRFDLRGNLTVGQDVRIDINVIMEGDCELGDNVEIGAGCIIKNTKIAAGTKVQPYSIFDSAVVGEDTQIGPFARLRPGAQLANEVHIGNFVEVKNTTIGLGSKANHFTYLGDAEIGAGSNIGAGTITCNYDGANKFKTIIGDQAFIGSNSSLVAPVRIGNGATVGAGSTITRDVEDNSLAVERSKQFAKENYPRPQKIKK</sequence>
<evidence type="ECO:0000256" key="4">
    <source>
        <dbReference type="ARBA" id="ARBA00022490"/>
    </source>
</evidence>
<dbReference type="GO" id="GO:0016020">
    <property type="term" value="C:membrane"/>
    <property type="evidence" value="ECO:0007669"/>
    <property type="project" value="GOC"/>
</dbReference>
<keyword evidence="4 18" id="KW-0963">Cytoplasm</keyword>
<feature type="binding site" evidence="18">
    <location>
        <position position="420"/>
    </location>
    <ligand>
        <name>acetyl-CoA</name>
        <dbReference type="ChEBI" id="CHEBI:57288"/>
    </ligand>
</feature>
<dbReference type="NCBIfam" id="TIGR01173">
    <property type="entry name" value="glmU"/>
    <property type="match status" value="1"/>
</dbReference>
<organism evidence="21 22">
    <name type="scientific">Acinetobacter lwoffii</name>
    <dbReference type="NCBI Taxonomy" id="28090"/>
    <lineage>
        <taxon>Bacteria</taxon>
        <taxon>Pseudomonadati</taxon>
        <taxon>Pseudomonadota</taxon>
        <taxon>Gammaproteobacteria</taxon>
        <taxon>Moraxellales</taxon>
        <taxon>Moraxellaceae</taxon>
        <taxon>Acinetobacter</taxon>
    </lineage>
</organism>
<dbReference type="InterPro" id="IPR018357">
    <property type="entry name" value="Hexapep_transf_CS"/>
</dbReference>
<evidence type="ECO:0000256" key="1">
    <source>
        <dbReference type="ARBA" id="ARBA00004496"/>
    </source>
</evidence>
<comment type="pathway">
    <text evidence="18">Nucleotide-sugar biosynthesis; UDP-N-acetyl-alpha-D-glucosamine biosynthesis; UDP-N-acetyl-alpha-D-glucosamine from N-acetyl-alpha-D-glucosamine 1-phosphate: step 1/1.</text>
</comment>
<dbReference type="PANTHER" id="PTHR43584:SF3">
    <property type="entry name" value="BIFUNCTIONAL PROTEIN GLMU"/>
    <property type="match status" value="1"/>
</dbReference>
<keyword evidence="11 18" id="KW-0573">Peptidoglycan synthesis</keyword>
<dbReference type="InterPro" id="IPR011004">
    <property type="entry name" value="Trimer_LpxA-like_sf"/>
</dbReference>
<evidence type="ECO:0000256" key="6">
    <source>
        <dbReference type="ARBA" id="ARBA00022695"/>
    </source>
</evidence>
<dbReference type="InterPro" id="IPR038009">
    <property type="entry name" value="GlmU_C_LbH"/>
</dbReference>
<dbReference type="SUPFAM" id="SSF51161">
    <property type="entry name" value="Trimeric LpxA-like enzymes"/>
    <property type="match status" value="1"/>
</dbReference>
<feature type="binding site" evidence="18">
    <location>
        <position position="377"/>
    </location>
    <ligand>
        <name>acetyl-CoA</name>
        <dbReference type="ChEBI" id="CHEBI:57288"/>
    </ligand>
</feature>
<dbReference type="GO" id="GO:0019134">
    <property type="term" value="F:glucosamine-1-phosphate N-acetyltransferase activity"/>
    <property type="evidence" value="ECO:0007669"/>
    <property type="project" value="UniProtKB-UniRule"/>
</dbReference>
<dbReference type="PANTHER" id="PTHR43584">
    <property type="entry name" value="NUCLEOTIDYL TRANSFERASE"/>
    <property type="match status" value="1"/>
</dbReference>
<keyword evidence="7 18" id="KW-0479">Metal-binding</keyword>
<dbReference type="Pfam" id="PF25087">
    <property type="entry name" value="GMPPB_C"/>
    <property type="match status" value="1"/>
</dbReference>
<feature type="binding site" evidence="18">
    <location>
        <begin position="383"/>
        <end position="384"/>
    </location>
    <ligand>
        <name>acetyl-CoA</name>
        <dbReference type="ChEBI" id="CHEBI:57288"/>
    </ligand>
</feature>
<gene>
    <name evidence="18 21" type="primary">glmU</name>
    <name evidence="21" type="ORF">FOB19_01855</name>
</gene>
<evidence type="ECO:0000256" key="18">
    <source>
        <dbReference type="HAMAP-Rule" id="MF_01631"/>
    </source>
</evidence>
<evidence type="ECO:0000256" key="2">
    <source>
        <dbReference type="ARBA" id="ARBA00007707"/>
    </source>
</evidence>
<dbReference type="HAMAP" id="MF_01631">
    <property type="entry name" value="GlmU"/>
    <property type="match status" value="1"/>
</dbReference>
<comment type="pathway">
    <text evidence="18">Bacterial outer membrane biogenesis; LPS lipid A biosynthesis.</text>
</comment>
<dbReference type="InterPro" id="IPR056729">
    <property type="entry name" value="GMPPB_C"/>
</dbReference>
<keyword evidence="8 18" id="KW-0677">Repeat</keyword>
<feature type="binding site" evidence="18">
    <location>
        <position position="374"/>
    </location>
    <ligand>
        <name>UDP-N-acetyl-alpha-D-glucosamine</name>
        <dbReference type="ChEBI" id="CHEBI:57705"/>
    </ligand>
</feature>
<dbReference type="CDD" id="cd03353">
    <property type="entry name" value="LbH_GlmU_C"/>
    <property type="match status" value="1"/>
</dbReference>
<dbReference type="GO" id="GO:0000287">
    <property type="term" value="F:magnesium ion binding"/>
    <property type="evidence" value="ECO:0007669"/>
    <property type="project" value="UniProtKB-UniRule"/>
</dbReference>
<evidence type="ECO:0000313" key="22">
    <source>
        <dbReference type="Proteomes" id="UP000509126"/>
    </source>
</evidence>
<evidence type="ECO:0000256" key="3">
    <source>
        <dbReference type="ARBA" id="ARBA00007947"/>
    </source>
</evidence>
<proteinExistence type="inferred from homology"/>
<evidence type="ECO:0000256" key="16">
    <source>
        <dbReference type="ARBA" id="ARBA00048493"/>
    </source>
</evidence>
<feature type="region of interest" description="Pyrophosphorylase" evidence="18">
    <location>
        <begin position="1"/>
        <end position="226"/>
    </location>
</feature>
<dbReference type="CDD" id="cd02540">
    <property type="entry name" value="GT2_GlmU_N_bac"/>
    <property type="match status" value="1"/>
</dbReference>
<evidence type="ECO:0000256" key="15">
    <source>
        <dbReference type="ARBA" id="ARBA00048247"/>
    </source>
</evidence>
<feature type="domain" description="Mannose-1-phosphate guanyltransferase C-terminal" evidence="20">
    <location>
        <begin position="260"/>
        <end position="354"/>
    </location>
</feature>
<dbReference type="GO" id="GO:0003977">
    <property type="term" value="F:UDP-N-acetylglucosamine diphosphorylase activity"/>
    <property type="evidence" value="ECO:0007669"/>
    <property type="project" value="UniProtKB-UniRule"/>
</dbReference>
<evidence type="ECO:0000256" key="12">
    <source>
        <dbReference type="ARBA" id="ARBA00023268"/>
    </source>
</evidence>
<feature type="binding site" evidence="18">
    <location>
        <position position="102"/>
    </location>
    <ligand>
        <name>Mg(2+)</name>
        <dbReference type="ChEBI" id="CHEBI:18420"/>
    </ligand>
</feature>
<feature type="binding site" evidence="18">
    <location>
        <position position="363"/>
    </location>
    <ligand>
        <name>UDP-N-acetyl-alpha-D-glucosamine</name>
        <dbReference type="ChEBI" id="CHEBI:57705"/>
    </ligand>
</feature>
<comment type="catalytic activity">
    <reaction evidence="16 18">
        <text>N-acetyl-alpha-D-glucosamine 1-phosphate + UTP + H(+) = UDP-N-acetyl-alpha-D-glucosamine + diphosphate</text>
        <dbReference type="Rhea" id="RHEA:13509"/>
        <dbReference type="ChEBI" id="CHEBI:15378"/>
        <dbReference type="ChEBI" id="CHEBI:33019"/>
        <dbReference type="ChEBI" id="CHEBI:46398"/>
        <dbReference type="ChEBI" id="CHEBI:57705"/>
        <dbReference type="ChEBI" id="CHEBI:57776"/>
        <dbReference type="EC" id="2.7.7.23"/>
    </reaction>
</comment>
<dbReference type="InterPro" id="IPR005882">
    <property type="entry name" value="Bifunctional_GlmU"/>
</dbReference>
<comment type="similarity">
    <text evidence="2 18">In the C-terminal section; belongs to the transferase hexapeptide repeat family.</text>
</comment>
<comment type="pathway">
    <text evidence="18">Nucleotide-sugar biosynthesis; UDP-N-acetyl-alpha-D-glucosamine biosynthesis; N-acetyl-alpha-D-glucosamine 1-phosphate from alpha-D-glucosamine 6-phosphate (route II): step 2/2.</text>
</comment>
<feature type="binding site" evidence="18">
    <location>
        <position position="166"/>
    </location>
    <ligand>
        <name>UDP-N-acetyl-alpha-D-glucosamine</name>
        <dbReference type="ChEBI" id="CHEBI:57705"/>
    </ligand>
</feature>
<evidence type="ECO:0000256" key="7">
    <source>
        <dbReference type="ARBA" id="ARBA00022723"/>
    </source>
</evidence>
<evidence type="ECO:0000256" key="5">
    <source>
        <dbReference type="ARBA" id="ARBA00022679"/>
    </source>
</evidence>
<dbReference type="STRING" id="28090.GCA_002119785_01272"/>
<evidence type="ECO:0000313" key="21">
    <source>
        <dbReference type="EMBL" id="QKU20296.1"/>
    </source>
</evidence>
<dbReference type="GO" id="GO:0005737">
    <property type="term" value="C:cytoplasm"/>
    <property type="evidence" value="ECO:0007669"/>
    <property type="project" value="UniProtKB-SubCell"/>
</dbReference>
<dbReference type="GO" id="GO:0006048">
    <property type="term" value="P:UDP-N-acetylglucosamine biosynthetic process"/>
    <property type="evidence" value="ECO:0007669"/>
    <property type="project" value="UniProtKB-UniPathway"/>
</dbReference>
<keyword evidence="5 18" id="KW-0808">Transferase</keyword>
<feature type="binding site" evidence="18">
    <location>
        <position position="73"/>
    </location>
    <ligand>
        <name>UDP-N-acetyl-alpha-D-glucosamine</name>
        <dbReference type="ChEBI" id="CHEBI:57705"/>
    </ligand>
</feature>
<dbReference type="Gene3D" id="2.160.10.10">
    <property type="entry name" value="Hexapeptide repeat proteins"/>
    <property type="match status" value="1"/>
</dbReference>
<dbReference type="EC" id="2.3.1.157" evidence="18"/>
<evidence type="ECO:0000256" key="13">
    <source>
        <dbReference type="ARBA" id="ARBA00023315"/>
    </source>
</evidence>
<dbReference type="InterPro" id="IPR029044">
    <property type="entry name" value="Nucleotide-diphossugar_trans"/>
</dbReference>
<accession>A0A2K8UMQ4</accession>
<dbReference type="GO" id="GO:0008360">
    <property type="term" value="P:regulation of cell shape"/>
    <property type="evidence" value="ECO:0007669"/>
    <property type="project" value="UniProtKB-KW"/>
</dbReference>
<feature type="binding site" evidence="18">
    <location>
        <position position="137"/>
    </location>
    <ligand>
        <name>UDP-N-acetyl-alpha-D-glucosamine</name>
        <dbReference type="ChEBI" id="CHEBI:57705"/>
    </ligand>
</feature>
<dbReference type="Pfam" id="PF00132">
    <property type="entry name" value="Hexapep"/>
    <property type="match status" value="1"/>
</dbReference>
<feature type="binding site" evidence="18">
    <location>
        <position position="437"/>
    </location>
    <ligand>
        <name>acetyl-CoA</name>
        <dbReference type="ChEBI" id="CHEBI:57288"/>
    </ligand>
</feature>
<comment type="catalytic activity">
    <reaction evidence="15 18">
        <text>alpha-D-glucosamine 1-phosphate + acetyl-CoA = N-acetyl-alpha-D-glucosamine 1-phosphate + CoA + H(+)</text>
        <dbReference type="Rhea" id="RHEA:13725"/>
        <dbReference type="ChEBI" id="CHEBI:15378"/>
        <dbReference type="ChEBI" id="CHEBI:57287"/>
        <dbReference type="ChEBI" id="CHEBI:57288"/>
        <dbReference type="ChEBI" id="CHEBI:57776"/>
        <dbReference type="ChEBI" id="CHEBI:58516"/>
        <dbReference type="EC" id="2.3.1.157"/>
    </reaction>
</comment>
<dbReference type="Proteomes" id="UP000509126">
    <property type="component" value="Chromosome"/>
</dbReference>
<dbReference type="InterPro" id="IPR025877">
    <property type="entry name" value="MobA-like_NTP_Trfase"/>
</dbReference>
<keyword evidence="12 18" id="KW-0511">Multifunctional enzyme</keyword>
<feature type="binding site" evidence="18">
    <location>
        <position position="224"/>
    </location>
    <ligand>
        <name>Mg(2+)</name>
        <dbReference type="ChEBI" id="CHEBI:18420"/>
    </ligand>
</feature>
<protein>
    <recommendedName>
        <fullName evidence="18">Bifunctional protein GlmU</fullName>
    </recommendedName>
    <domain>
        <recommendedName>
            <fullName evidence="18">UDP-N-acetylglucosamine pyrophosphorylase</fullName>
            <ecNumber evidence="18">2.7.7.23</ecNumber>
        </recommendedName>
        <alternativeName>
            <fullName evidence="18">N-acetylglucosamine-1-phosphate uridyltransferase</fullName>
        </alternativeName>
    </domain>
    <domain>
        <recommendedName>
            <fullName evidence="18">Glucosamine-1-phosphate N-acetyltransferase</fullName>
            <ecNumber evidence="18">2.3.1.157</ecNumber>
        </recommendedName>
    </domain>
</protein>
<evidence type="ECO:0000259" key="20">
    <source>
        <dbReference type="Pfam" id="PF25087"/>
    </source>
</evidence>
<keyword evidence="13 18" id="KW-0012">Acyltransferase</keyword>
<dbReference type="UniPathway" id="UPA00113">
    <property type="reaction ID" value="UER00532"/>
</dbReference>
<keyword evidence="10 18" id="KW-0133">Cell shape</keyword>
<keyword evidence="14 18" id="KW-0961">Cell wall biogenesis/degradation</keyword>
<comment type="cofactor">
    <cofactor evidence="18">
        <name>Mg(2+)</name>
        <dbReference type="ChEBI" id="CHEBI:18420"/>
    </cofactor>
    <text evidence="18">Binds 1 Mg(2+) ion per subunit.</text>
</comment>
<evidence type="ECO:0000256" key="8">
    <source>
        <dbReference type="ARBA" id="ARBA00022737"/>
    </source>
</evidence>
<feature type="binding site" evidence="18">
    <location>
        <position position="348"/>
    </location>
    <ligand>
        <name>UDP-N-acetyl-alpha-D-glucosamine</name>
        <dbReference type="ChEBI" id="CHEBI:57705"/>
    </ligand>
</feature>
<feature type="region of interest" description="Linker" evidence="18">
    <location>
        <begin position="227"/>
        <end position="247"/>
    </location>
</feature>
<dbReference type="AlphaFoldDB" id="A0A2K8UMQ4"/>
<comment type="subcellular location">
    <subcellularLocation>
        <location evidence="1 18">Cytoplasm</location>
    </subcellularLocation>
</comment>
<dbReference type="GO" id="GO:0009245">
    <property type="term" value="P:lipid A biosynthetic process"/>
    <property type="evidence" value="ECO:0007669"/>
    <property type="project" value="UniProtKB-UniRule"/>
</dbReference>
<dbReference type="InterPro" id="IPR050065">
    <property type="entry name" value="GlmU-like"/>
</dbReference>
<dbReference type="UniPathway" id="UPA00973"/>
<feature type="active site" description="Proton acceptor" evidence="18">
    <location>
        <position position="360"/>
    </location>
</feature>
<evidence type="ECO:0000256" key="9">
    <source>
        <dbReference type="ARBA" id="ARBA00022842"/>
    </source>
</evidence>
<feature type="binding site" evidence="18">
    <location>
        <position position="22"/>
    </location>
    <ligand>
        <name>UDP-N-acetyl-alpha-D-glucosamine</name>
        <dbReference type="ChEBI" id="CHEBI:57705"/>
    </ligand>
</feature>
<dbReference type="PROSITE" id="PS00101">
    <property type="entry name" value="HEXAPEP_TRANSFERASES"/>
    <property type="match status" value="1"/>
</dbReference>
<feature type="binding site" evidence="18">
    <location>
        <begin position="100"/>
        <end position="102"/>
    </location>
    <ligand>
        <name>UDP-N-acetyl-alpha-D-glucosamine</name>
        <dbReference type="ChEBI" id="CHEBI:57705"/>
    </ligand>
</feature>
<evidence type="ECO:0000256" key="11">
    <source>
        <dbReference type="ARBA" id="ARBA00022984"/>
    </source>
</evidence>
<dbReference type="EC" id="2.7.7.23" evidence="18"/>
<feature type="binding site" evidence="18">
    <location>
        <begin position="8"/>
        <end position="11"/>
    </location>
    <ligand>
        <name>UDP-N-acetyl-alpha-D-glucosamine</name>
        <dbReference type="ChEBI" id="CHEBI:57705"/>
    </ligand>
</feature>
<feature type="binding site" evidence="18">
    <location>
        <position position="224"/>
    </location>
    <ligand>
        <name>UDP-N-acetyl-alpha-D-glucosamine</name>
        <dbReference type="ChEBI" id="CHEBI:57705"/>
    </ligand>
</feature>
<evidence type="ECO:0000256" key="10">
    <source>
        <dbReference type="ARBA" id="ARBA00022960"/>
    </source>
</evidence>
<comment type="similarity">
    <text evidence="3 18">In the N-terminal section; belongs to the N-acetylglucosamine-1-phosphate uridyltransferase family.</text>
</comment>
<dbReference type="GO" id="GO:0071555">
    <property type="term" value="P:cell wall organization"/>
    <property type="evidence" value="ECO:0007669"/>
    <property type="project" value="UniProtKB-KW"/>
</dbReference>
<feature type="binding site" evidence="18">
    <location>
        <position position="402"/>
    </location>
    <ligand>
        <name>acetyl-CoA</name>
        <dbReference type="ChEBI" id="CHEBI:57288"/>
    </ligand>
</feature>
<feature type="domain" description="MobA-like NTP transferase" evidence="19">
    <location>
        <begin position="5"/>
        <end position="124"/>
    </location>
</feature>
<dbReference type="RefSeq" id="WP_005245375.1">
    <property type="nucleotide sequence ID" value="NZ_CP019143.2"/>
</dbReference>
<comment type="function">
    <text evidence="17 18">Catalyzes the last two sequential reactions in the de novo biosynthetic pathway for UDP-N-acetylglucosamine (UDP-GlcNAc). The C-terminal domain catalyzes the transfer of acetyl group from acetyl coenzyme A to glucosamine-1-phosphate (GlcN-1-P) to produce N-acetylglucosamine-1-phosphate (GlcNAc-1-P), which is converted into UDP-GlcNAc by the transfer of uridine 5-monophosphate (from uridine 5-triphosphate), a reaction catalyzed by the N-terminal domain.</text>
</comment>
<feature type="binding site" evidence="18">
    <location>
        <begin position="78"/>
        <end position="79"/>
    </location>
    <ligand>
        <name>UDP-N-acetyl-alpha-D-glucosamine</name>
        <dbReference type="ChEBI" id="CHEBI:57705"/>
    </ligand>
</feature>
<dbReference type="EMBL" id="CP054803">
    <property type="protein sequence ID" value="QKU20296.1"/>
    <property type="molecule type" value="Genomic_DNA"/>
</dbReference>
<feature type="region of interest" description="N-acetyltransferase" evidence="18">
    <location>
        <begin position="248"/>
        <end position="454"/>
    </location>
</feature>
<evidence type="ECO:0000256" key="17">
    <source>
        <dbReference type="ARBA" id="ARBA00049628"/>
    </source>
</evidence>
<keyword evidence="6 18" id="KW-0548">Nucleotidyltransferase</keyword>
<feature type="binding site" evidence="18">
    <location>
        <position position="330"/>
    </location>
    <ligand>
        <name>UDP-N-acetyl-alpha-D-glucosamine</name>
        <dbReference type="ChEBI" id="CHEBI:57705"/>
    </ligand>
</feature>
<dbReference type="SUPFAM" id="SSF53448">
    <property type="entry name" value="Nucleotide-diphospho-sugar transferases"/>
    <property type="match status" value="1"/>
</dbReference>
<evidence type="ECO:0000256" key="14">
    <source>
        <dbReference type="ARBA" id="ARBA00023316"/>
    </source>
</evidence>
<keyword evidence="9 18" id="KW-0460">Magnesium</keyword>
<dbReference type="Gene3D" id="3.90.550.10">
    <property type="entry name" value="Spore Coat Polysaccharide Biosynthesis Protein SpsA, Chain A"/>
    <property type="match status" value="1"/>
</dbReference>
<feature type="binding site" evidence="18">
    <location>
        <position position="151"/>
    </location>
    <ligand>
        <name>UDP-N-acetyl-alpha-D-glucosamine</name>
        <dbReference type="ChEBI" id="CHEBI:57705"/>
    </ligand>
</feature>
<name>A0A2K8UMQ4_ACILW</name>
<reference evidence="21 22" key="1">
    <citation type="submission" date="2019-11" db="EMBL/GenBank/DDBJ databases">
        <title>FDA dAtabase for Regulatory Grade micrObial Sequences (FDA-ARGOS): Supporting development and validation of Infectious Disease Dx tests.</title>
        <authorList>
            <person name="Patel R."/>
            <person name="Rucinski S."/>
            <person name="Tallon L."/>
            <person name="Sadzewicz L."/>
            <person name="Vavikolanu K."/>
            <person name="Mehta A."/>
            <person name="Aluvathingal J."/>
            <person name="Nadendla S."/>
            <person name="Nandy P."/>
            <person name="Geyer C."/>
            <person name="Yan Y."/>
            <person name="Sichtig H."/>
        </authorList>
    </citation>
    <scope>NUCLEOTIDE SEQUENCE [LARGE SCALE GENOMIC DNA]</scope>
    <source>
        <strain evidence="21 22">FDAARGOS_557</strain>
    </source>
</reference>
<dbReference type="InterPro" id="IPR001451">
    <property type="entry name" value="Hexapep"/>
</dbReference>
<dbReference type="Pfam" id="PF12804">
    <property type="entry name" value="NTP_transf_3"/>
    <property type="match status" value="1"/>
</dbReference>
<dbReference type="GO" id="GO:0000902">
    <property type="term" value="P:cell morphogenesis"/>
    <property type="evidence" value="ECO:0007669"/>
    <property type="project" value="UniProtKB-UniRule"/>
</dbReference>
<dbReference type="GO" id="GO:0009252">
    <property type="term" value="P:peptidoglycan biosynthetic process"/>
    <property type="evidence" value="ECO:0007669"/>
    <property type="project" value="UniProtKB-UniRule"/>
</dbReference>
<comment type="subunit">
    <text evidence="18">Homotrimer.</text>
</comment>